<name>A0A820JIZ1_9BILA</name>
<sequence>FHMNYFGELEREGLFLASIRSIQTKSNELYRKLSSRYSTTNDDENQHLLRAIIRTQDNNYDISGIINVKNEENIVQFVLDKNEL</sequence>
<proteinExistence type="predicted"/>
<comment type="caution">
    <text evidence="1">The sequence shown here is derived from an EMBL/GenBank/DDBJ whole genome shotgun (WGS) entry which is preliminary data.</text>
</comment>
<dbReference type="Proteomes" id="UP000663874">
    <property type="component" value="Unassembled WGS sequence"/>
</dbReference>
<accession>A0A820JIZ1</accession>
<dbReference type="EMBL" id="CAJOBE010040788">
    <property type="protein sequence ID" value="CAF4325349.1"/>
    <property type="molecule type" value="Genomic_DNA"/>
</dbReference>
<dbReference type="AlphaFoldDB" id="A0A820JIZ1"/>
<protein>
    <submittedName>
        <fullName evidence="1">Uncharacterized protein</fullName>
    </submittedName>
</protein>
<reference evidence="1" key="1">
    <citation type="submission" date="2021-02" db="EMBL/GenBank/DDBJ databases">
        <authorList>
            <person name="Nowell W R."/>
        </authorList>
    </citation>
    <scope>NUCLEOTIDE SEQUENCE</scope>
</reference>
<evidence type="ECO:0000313" key="2">
    <source>
        <dbReference type="Proteomes" id="UP000663874"/>
    </source>
</evidence>
<organism evidence="1 2">
    <name type="scientific">Rotaria sordida</name>
    <dbReference type="NCBI Taxonomy" id="392033"/>
    <lineage>
        <taxon>Eukaryota</taxon>
        <taxon>Metazoa</taxon>
        <taxon>Spiralia</taxon>
        <taxon>Gnathifera</taxon>
        <taxon>Rotifera</taxon>
        <taxon>Eurotatoria</taxon>
        <taxon>Bdelloidea</taxon>
        <taxon>Philodinida</taxon>
        <taxon>Philodinidae</taxon>
        <taxon>Rotaria</taxon>
    </lineage>
</organism>
<gene>
    <name evidence="1" type="ORF">FNK824_LOCUS41488</name>
</gene>
<feature type="non-terminal residue" evidence="1">
    <location>
        <position position="1"/>
    </location>
</feature>
<evidence type="ECO:0000313" key="1">
    <source>
        <dbReference type="EMBL" id="CAF4325349.1"/>
    </source>
</evidence>